<organism evidence="3 4">
    <name type="scientific">Streptomyces aureus</name>
    <dbReference type="NCBI Taxonomy" id="193461"/>
    <lineage>
        <taxon>Bacteria</taxon>
        <taxon>Bacillati</taxon>
        <taxon>Actinomycetota</taxon>
        <taxon>Actinomycetes</taxon>
        <taxon>Kitasatosporales</taxon>
        <taxon>Streptomycetaceae</taxon>
        <taxon>Streptomyces</taxon>
    </lineage>
</organism>
<proteinExistence type="predicted"/>
<feature type="domain" description="Pyrrolo-quinoline quinone repeat" evidence="2">
    <location>
        <begin position="57"/>
        <end position="199"/>
    </location>
</feature>
<keyword evidence="1" id="KW-1133">Transmembrane helix</keyword>
<evidence type="ECO:0000259" key="2">
    <source>
        <dbReference type="Pfam" id="PF13360"/>
    </source>
</evidence>
<protein>
    <submittedName>
        <fullName evidence="3">PQQ-binding-like beta-propeller repeat protein</fullName>
    </submittedName>
</protein>
<name>A0ABV4SM30_9ACTN</name>
<keyword evidence="1" id="KW-0472">Membrane</keyword>
<dbReference type="InterPro" id="IPR002372">
    <property type="entry name" value="PQQ_rpt_dom"/>
</dbReference>
<evidence type="ECO:0000256" key="1">
    <source>
        <dbReference type="SAM" id="Phobius"/>
    </source>
</evidence>
<gene>
    <name evidence="3" type="ORF">ACEG43_25625</name>
</gene>
<dbReference type="EMBL" id="JBGOSP010000013">
    <property type="protein sequence ID" value="MFA3839512.1"/>
    <property type="molecule type" value="Genomic_DNA"/>
</dbReference>
<sequence length="613" mass="65312">MLTDLDERGSGMVSKRVRLVWRAGCGFLLTISLVGLLVSDADTSGRPLERPNSLDVAWSFRTSGRALDVSALPAAVGDRMLAIPQGRTVSLVDTRDGRSLSTASSSADRFKPIGFSGGVMLAVEEWFGQGGKTILNAYDPATGRKLWHKTASPTLRKGREDAWRGQALFLLDGGPAIELADGRLAGVAPRTGAVTWSKRTPCKQSDPGDLGLPASPFNVATTANYIVVLKGCPGRTAELEVVNAKDGDSVWTRDLGRSRDSAKLSAVRGVIGVGLDNDLRLFAESGEQILRRKADRESDLWLVGEARGVVYLSETHPGVQSDPGTLPSDSLDAVRADTGKTIWTRPQGLVANNGLTSEVIVGDVEVAGAYVGDLRWLPGDARLQGPGASSLMDLAGRRSAPVPWPVAGTFVGMSGDLLIVRSEEKDGTRYTALRPIHRAVDADRPAALGGVERQEWPDACGLVSAELLSELGRNYVKLPVSSSRKVLGTKLPSPSVCRFATESGSDDDIFSVTVRWVAADAKAAETYATSVIPWGCAPPLGGCVTAEIGKPRRGVYLYTYRTGLKQLPVAHATVVSGRYVFGISAGNNEARTQRLIRRVATHLAEQVDLSPHT</sequence>
<feature type="transmembrane region" description="Helical" evidence="1">
    <location>
        <begin position="20"/>
        <end position="38"/>
    </location>
</feature>
<reference evidence="3 4" key="1">
    <citation type="submission" date="2024-08" db="EMBL/GenBank/DDBJ databases">
        <title>Genome sequence of Streptomyces aureus CACIA-1.46HGO.</title>
        <authorList>
            <person name="Evangelista-Martinez Z."/>
        </authorList>
    </citation>
    <scope>NUCLEOTIDE SEQUENCE [LARGE SCALE GENOMIC DNA]</scope>
    <source>
        <strain evidence="3 4">CACIA-1.46HGO</strain>
    </source>
</reference>
<dbReference type="SUPFAM" id="SSF50998">
    <property type="entry name" value="Quinoprotein alcohol dehydrogenase-like"/>
    <property type="match status" value="1"/>
</dbReference>
<evidence type="ECO:0000313" key="4">
    <source>
        <dbReference type="Proteomes" id="UP001571476"/>
    </source>
</evidence>
<keyword evidence="4" id="KW-1185">Reference proteome</keyword>
<dbReference type="InterPro" id="IPR011047">
    <property type="entry name" value="Quinoprotein_ADH-like_sf"/>
</dbReference>
<dbReference type="RefSeq" id="WP_372564298.1">
    <property type="nucleotide sequence ID" value="NZ_JBGOSP010000013.1"/>
</dbReference>
<accession>A0ABV4SM30</accession>
<comment type="caution">
    <text evidence="3">The sequence shown here is derived from an EMBL/GenBank/DDBJ whole genome shotgun (WGS) entry which is preliminary data.</text>
</comment>
<keyword evidence="1" id="KW-0812">Transmembrane</keyword>
<dbReference type="Proteomes" id="UP001571476">
    <property type="component" value="Unassembled WGS sequence"/>
</dbReference>
<dbReference type="InterPro" id="IPR015943">
    <property type="entry name" value="WD40/YVTN_repeat-like_dom_sf"/>
</dbReference>
<evidence type="ECO:0000313" key="3">
    <source>
        <dbReference type="EMBL" id="MFA3839512.1"/>
    </source>
</evidence>
<dbReference type="Pfam" id="PF13360">
    <property type="entry name" value="PQQ_2"/>
    <property type="match status" value="1"/>
</dbReference>
<dbReference type="Gene3D" id="2.130.10.10">
    <property type="entry name" value="YVTN repeat-like/Quinoprotein amine dehydrogenase"/>
    <property type="match status" value="1"/>
</dbReference>